<dbReference type="AlphaFoldDB" id="A0A6V7Q544"/>
<reference evidence="2" key="1">
    <citation type="submission" date="2020-07" db="EMBL/GenBank/DDBJ databases">
        <authorList>
            <person name="Lin J."/>
        </authorList>
    </citation>
    <scope>NUCLEOTIDE SEQUENCE</scope>
</reference>
<sequence>MVYFTNLRRSSSLSNLLLSSLNLLLLFLSSASFVPIFLFRTSPTSFGWALVTVSATTLLSSLVGFYSRLTHLCFITHVSLVLASSVGQVLGFLSLFLRHDSSLGLLGSVRSPKEQWVLLVLEEMLLLAMFVMQSVALILTCVVEKRWAREYEEVEAEREAAARKRSWRMTRVQEEAMANAAAMAEVKGRELDEKMKAKYGQWVKNEFEEC</sequence>
<dbReference type="PANTHER" id="PTHR39113:SF1">
    <property type="entry name" value="MEMBRANE LIPOPROTEIN"/>
    <property type="match status" value="1"/>
</dbReference>
<feature type="transmembrane region" description="Helical" evidence="1">
    <location>
        <begin position="21"/>
        <end position="39"/>
    </location>
</feature>
<feature type="transmembrane region" description="Helical" evidence="1">
    <location>
        <begin position="45"/>
        <end position="65"/>
    </location>
</feature>
<keyword evidence="1" id="KW-0472">Membrane</keyword>
<evidence type="ECO:0000256" key="1">
    <source>
        <dbReference type="SAM" id="Phobius"/>
    </source>
</evidence>
<protein>
    <submittedName>
        <fullName evidence="2">Uncharacterized protein</fullName>
    </submittedName>
</protein>
<evidence type="ECO:0000313" key="2">
    <source>
        <dbReference type="EMBL" id="CAD1838017.1"/>
    </source>
</evidence>
<dbReference type="PANTHER" id="PTHR39113">
    <property type="entry name" value="MEMBRANE LIPOPROTEIN-RELATED"/>
    <property type="match status" value="1"/>
</dbReference>
<organism evidence="2">
    <name type="scientific">Ananas comosus var. bracteatus</name>
    <name type="common">red pineapple</name>
    <dbReference type="NCBI Taxonomy" id="296719"/>
    <lineage>
        <taxon>Eukaryota</taxon>
        <taxon>Viridiplantae</taxon>
        <taxon>Streptophyta</taxon>
        <taxon>Embryophyta</taxon>
        <taxon>Tracheophyta</taxon>
        <taxon>Spermatophyta</taxon>
        <taxon>Magnoliopsida</taxon>
        <taxon>Liliopsida</taxon>
        <taxon>Poales</taxon>
        <taxon>Bromeliaceae</taxon>
        <taxon>Bromelioideae</taxon>
        <taxon>Ananas</taxon>
    </lineage>
</organism>
<accession>A0A6V7Q544</accession>
<feature type="transmembrane region" description="Helical" evidence="1">
    <location>
        <begin position="116"/>
        <end position="143"/>
    </location>
</feature>
<name>A0A6V7Q544_ANACO</name>
<proteinExistence type="predicted"/>
<dbReference type="EMBL" id="LR862132">
    <property type="protein sequence ID" value="CAD1838017.1"/>
    <property type="molecule type" value="Genomic_DNA"/>
</dbReference>
<keyword evidence="1" id="KW-0812">Transmembrane</keyword>
<feature type="transmembrane region" description="Helical" evidence="1">
    <location>
        <begin position="72"/>
        <end position="96"/>
    </location>
</feature>
<gene>
    <name evidence="2" type="ORF">CB5_LOCUS21228</name>
</gene>
<keyword evidence="1" id="KW-1133">Transmembrane helix</keyword>